<evidence type="ECO:0000313" key="2">
    <source>
        <dbReference type="Proteomes" id="UP000663760"/>
    </source>
</evidence>
<organism evidence="1 2">
    <name type="scientific">Spirodela intermedia</name>
    <name type="common">Intermediate duckweed</name>
    <dbReference type="NCBI Taxonomy" id="51605"/>
    <lineage>
        <taxon>Eukaryota</taxon>
        <taxon>Viridiplantae</taxon>
        <taxon>Streptophyta</taxon>
        <taxon>Embryophyta</taxon>
        <taxon>Tracheophyta</taxon>
        <taxon>Spermatophyta</taxon>
        <taxon>Magnoliopsida</taxon>
        <taxon>Liliopsida</taxon>
        <taxon>Araceae</taxon>
        <taxon>Lemnoideae</taxon>
        <taxon>Spirodela</taxon>
    </lineage>
</organism>
<dbReference type="EMBL" id="LR746274">
    <property type="protein sequence ID" value="CAA7405588.1"/>
    <property type="molecule type" value="Genomic_DNA"/>
</dbReference>
<dbReference type="OrthoDB" id="786104at2759"/>
<sequence>MLSTAPLLEGRDGGGAWERWRMSEAVEEAKHQVVFSVPMILTNVAYYCIPLVSVMFAGHLGNLELAGSNLANSWATVTAIFIRICPRLLKQKQTKYRSIYHRQQKKHSPGGGDEAIT</sequence>
<reference evidence="1" key="1">
    <citation type="submission" date="2020-02" db="EMBL/GenBank/DDBJ databases">
        <authorList>
            <person name="Scholz U."/>
            <person name="Mascher M."/>
            <person name="Fiebig A."/>
        </authorList>
    </citation>
    <scope>NUCLEOTIDE SEQUENCE</scope>
</reference>
<protein>
    <submittedName>
        <fullName evidence="1">Uncharacterized protein</fullName>
    </submittedName>
</protein>
<keyword evidence="2" id="KW-1185">Reference proteome</keyword>
<accession>A0A7I8L8G5</accession>
<evidence type="ECO:0000313" key="1">
    <source>
        <dbReference type="EMBL" id="CAA7405588.1"/>
    </source>
</evidence>
<name>A0A7I8L8G5_SPIIN</name>
<gene>
    <name evidence="1" type="ORF">SI8410_11016266</name>
</gene>
<dbReference type="Proteomes" id="UP000663760">
    <property type="component" value="Chromosome 11"/>
</dbReference>
<proteinExistence type="predicted"/>
<dbReference type="AlphaFoldDB" id="A0A7I8L8G5"/>